<dbReference type="AlphaFoldDB" id="A0A4C1TSR0"/>
<accession>A0A4C1TSR0</accession>
<proteinExistence type="predicted"/>
<evidence type="ECO:0000313" key="2">
    <source>
        <dbReference type="EMBL" id="GBP17050.1"/>
    </source>
</evidence>
<organism evidence="2 3">
    <name type="scientific">Eumeta variegata</name>
    <name type="common">Bagworm moth</name>
    <name type="synonym">Eumeta japonica</name>
    <dbReference type="NCBI Taxonomy" id="151549"/>
    <lineage>
        <taxon>Eukaryota</taxon>
        <taxon>Metazoa</taxon>
        <taxon>Ecdysozoa</taxon>
        <taxon>Arthropoda</taxon>
        <taxon>Hexapoda</taxon>
        <taxon>Insecta</taxon>
        <taxon>Pterygota</taxon>
        <taxon>Neoptera</taxon>
        <taxon>Endopterygota</taxon>
        <taxon>Lepidoptera</taxon>
        <taxon>Glossata</taxon>
        <taxon>Ditrysia</taxon>
        <taxon>Tineoidea</taxon>
        <taxon>Psychidae</taxon>
        <taxon>Oiketicinae</taxon>
        <taxon>Eumeta</taxon>
    </lineage>
</organism>
<sequence length="114" mass="12896">MPSAQTFRIFEAARTYAIDALTATLSKHRSAIYDSRCVSADATSGRNEAAGGMRGQCPRPSRKLRDRAHRSDQLRRERAAPPPVIFSHGRGPRPRTSASRYRAQMRSRILFNYF</sequence>
<keyword evidence="3" id="KW-1185">Reference proteome</keyword>
<name>A0A4C1TSR0_EUMVA</name>
<reference evidence="2 3" key="1">
    <citation type="journal article" date="2019" name="Commun. Biol.">
        <title>The bagworm genome reveals a unique fibroin gene that provides high tensile strength.</title>
        <authorList>
            <person name="Kono N."/>
            <person name="Nakamura H."/>
            <person name="Ohtoshi R."/>
            <person name="Tomita M."/>
            <person name="Numata K."/>
            <person name="Arakawa K."/>
        </authorList>
    </citation>
    <scope>NUCLEOTIDE SEQUENCE [LARGE SCALE GENOMIC DNA]</scope>
</reference>
<dbReference type="EMBL" id="BGZK01000084">
    <property type="protein sequence ID" value="GBP17050.1"/>
    <property type="molecule type" value="Genomic_DNA"/>
</dbReference>
<comment type="caution">
    <text evidence="2">The sequence shown here is derived from an EMBL/GenBank/DDBJ whole genome shotgun (WGS) entry which is preliminary data.</text>
</comment>
<feature type="region of interest" description="Disordered" evidence="1">
    <location>
        <begin position="43"/>
        <end position="101"/>
    </location>
</feature>
<evidence type="ECO:0000256" key="1">
    <source>
        <dbReference type="SAM" id="MobiDB-lite"/>
    </source>
</evidence>
<protein>
    <submittedName>
        <fullName evidence="2">Uncharacterized protein</fullName>
    </submittedName>
</protein>
<evidence type="ECO:0000313" key="3">
    <source>
        <dbReference type="Proteomes" id="UP000299102"/>
    </source>
</evidence>
<dbReference type="Proteomes" id="UP000299102">
    <property type="component" value="Unassembled WGS sequence"/>
</dbReference>
<gene>
    <name evidence="2" type="ORF">EVAR_8122_1</name>
</gene>
<feature type="compositionally biased region" description="Basic and acidic residues" evidence="1">
    <location>
        <begin position="69"/>
        <end position="79"/>
    </location>
</feature>